<organism evidence="1 2">
    <name type="scientific">Gallibacterium salpingitidis</name>
    <dbReference type="NCBI Taxonomy" id="505341"/>
    <lineage>
        <taxon>Bacteria</taxon>
        <taxon>Pseudomonadati</taxon>
        <taxon>Pseudomonadota</taxon>
        <taxon>Gammaproteobacteria</taxon>
        <taxon>Pasteurellales</taxon>
        <taxon>Pasteurellaceae</taxon>
        <taxon>Gallibacterium</taxon>
    </lineage>
</organism>
<dbReference type="RefSeq" id="WP_066112494.1">
    <property type="nucleotide sequence ID" value="NZ_CP103875.1"/>
</dbReference>
<comment type="caution">
    <text evidence="1">The sequence shown here is derived from an EMBL/GenBank/DDBJ whole genome shotgun (WGS) entry which is preliminary data.</text>
</comment>
<evidence type="ECO:0000313" key="2">
    <source>
        <dbReference type="Proteomes" id="UP000092527"/>
    </source>
</evidence>
<dbReference type="EMBL" id="JTJU01000009">
    <property type="protein sequence ID" value="OBX11616.1"/>
    <property type="molecule type" value="Genomic_DNA"/>
</dbReference>
<dbReference type="AlphaFoldDB" id="A0AB36E4I5"/>
<name>A0AB36E4I5_9PAST</name>
<protein>
    <submittedName>
        <fullName evidence="1">Uncharacterized protein</fullName>
    </submittedName>
</protein>
<proteinExistence type="predicted"/>
<reference evidence="1 2" key="1">
    <citation type="submission" date="2014-11" db="EMBL/GenBank/DDBJ databases">
        <title>Pan-genome of Gallibacterium spp.</title>
        <authorList>
            <person name="Kudirkiene E."/>
            <person name="Bojesen A.M."/>
        </authorList>
    </citation>
    <scope>NUCLEOTIDE SEQUENCE [LARGE SCALE GENOMIC DNA]</scope>
    <source>
        <strain evidence="1 2">18469/18</strain>
    </source>
</reference>
<gene>
    <name evidence="1" type="ORF">QV09_01785</name>
</gene>
<dbReference type="Proteomes" id="UP000092527">
    <property type="component" value="Unassembled WGS sequence"/>
</dbReference>
<evidence type="ECO:0000313" key="1">
    <source>
        <dbReference type="EMBL" id="OBX11616.1"/>
    </source>
</evidence>
<accession>A0AB36E4I5</accession>
<sequence>MSKFTTVLGVKVQKQIYYLMDQCEMSSNDLALIRALLNDVAFSTNNPSQHQQRLEMAIEIFPRVLEQSKALYQALEDWYQEEKEVIEALIIQEAQAKRDEARKEKLK</sequence>